<evidence type="ECO:0000313" key="2">
    <source>
        <dbReference type="EMBL" id="EPH41250.1"/>
    </source>
</evidence>
<feature type="compositionally biased region" description="Basic residues" evidence="1">
    <location>
        <begin position="616"/>
        <end position="630"/>
    </location>
</feature>
<dbReference type="EMBL" id="AOPZ01000326">
    <property type="protein sequence ID" value="EPH41250.1"/>
    <property type="molecule type" value="Genomic_DNA"/>
</dbReference>
<dbReference type="Proteomes" id="UP000014629">
    <property type="component" value="Unassembled WGS sequence"/>
</dbReference>
<evidence type="ECO:0000313" key="3">
    <source>
        <dbReference type="Proteomes" id="UP000014629"/>
    </source>
</evidence>
<dbReference type="PATRIC" id="fig|1286094.4.peg.5616"/>
<feature type="region of interest" description="Disordered" evidence="1">
    <location>
        <begin position="289"/>
        <end position="316"/>
    </location>
</feature>
<dbReference type="AlphaFoldDB" id="S3ZS47"/>
<feature type="compositionally biased region" description="Low complexity" evidence="1">
    <location>
        <begin position="631"/>
        <end position="640"/>
    </location>
</feature>
<organism evidence="2 3">
    <name type="scientific">Streptomyces aurantiacus JA 4570</name>
    <dbReference type="NCBI Taxonomy" id="1286094"/>
    <lineage>
        <taxon>Bacteria</taxon>
        <taxon>Bacillati</taxon>
        <taxon>Actinomycetota</taxon>
        <taxon>Actinomycetes</taxon>
        <taxon>Kitasatosporales</taxon>
        <taxon>Streptomycetaceae</taxon>
        <taxon>Streptomyces</taxon>
        <taxon>Streptomyces aurantiacus group</taxon>
    </lineage>
</organism>
<keyword evidence="3" id="KW-1185">Reference proteome</keyword>
<feature type="compositionally biased region" description="Basic residues" evidence="1">
    <location>
        <begin position="664"/>
        <end position="675"/>
    </location>
</feature>
<accession>S3ZS47</accession>
<name>S3ZS47_9ACTN</name>
<feature type="region of interest" description="Disordered" evidence="1">
    <location>
        <begin position="556"/>
        <end position="675"/>
    </location>
</feature>
<comment type="caution">
    <text evidence="2">The sequence shown here is derived from an EMBL/GenBank/DDBJ whole genome shotgun (WGS) entry which is preliminary data.</text>
</comment>
<sequence>MLEPRPRNRQRPSHVVGLKGGVGQQPLPDLSGLCPQRAPALRRQGQRHHARDHRRSGGALRLAGDRVIGDRLLVRRSLFHDHMRVRAAHAEGGHARAPGQARLPLGPVPRTGEEFDGARRPVHFGRRGVHVQRLRQDTGPQRHDHLDHTGDTCGGLRVPDVGLQRAQPQGPFLRVLLAVGGEECLCLDRVAERRARAVRLHRVDITGREARVRQRGPDDAALRRTVGRGQAVARAVLIDRGAAYDREHPVAVAPGVGQPLDQQHADALAPARAVRGLRERLAPAVRLRRQVQGDQRRRARRVHRHRRSLEAEDVGEAAGHDAGGVAGEQVPLDAFGGLPDAFAVALVAGADEHARAGAAQGGRVDAGPLDAGRDAEERGVEVARVVQEAAVPGVEGALLVRVGVVAALDVPAAAVGQFADGVGAVGDEPPQVLGPAYAAGEAAAHADDRDGLPGSRRELLVLPSQPLGLLQRRAQRFNDRVRRARHVRLHIRAASFRCVISLRQFVLRQFVLRQFAASVRAASVRAASGVALVPRRSGIAVRSRCCPWPSGSGWPRPWRRSRRPRLRRRARPGPCSGPCSVRPAAGGRPSVPPRGCGRSARRRGPGGPRRPPGRPPSRRPRHRLRRRAGVRRGAAGTVPRGSGGRRRGCWAGSGRSRRSGGCGVRRRSASRSRSP</sequence>
<evidence type="ECO:0000256" key="1">
    <source>
        <dbReference type="SAM" id="MobiDB-lite"/>
    </source>
</evidence>
<proteinExistence type="predicted"/>
<gene>
    <name evidence="2" type="ORF">STRAU_5688</name>
</gene>
<feature type="compositionally biased region" description="Basic residues" evidence="1">
    <location>
        <begin position="297"/>
        <end position="307"/>
    </location>
</feature>
<dbReference type="AntiFam" id="ANF00248">
    <property type="entry name" value="Shadow ORF (opposite ppsD)"/>
</dbReference>
<feature type="region of interest" description="Disordered" evidence="1">
    <location>
        <begin position="1"/>
        <end position="58"/>
    </location>
</feature>
<reference evidence="2 3" key="1">
    <citation type="submission" date="2013-02" db="EMBL/GenBank/DDBJ databases">
        <title>Draft Genome Sequence of Streptomyces aurantiacus, Which Produces Setomimycin.</title>
        <authorList>
            <person name="Gruening B.A."/>
            <person name="Praeg A."/>
            <person name="Erxleben A."/>
            <person name="Guenther S."/>
            <person name="Mueller M."/>
        </authorList>
    </citation>
    <scope>NUCLEOTIDE SEQUENCE [LARGE SCALE GENOMIC DNA]</scope>
    <source>
        <strain evidence="2 3">JA 4570</strain>
    </source>
</reference>
<feature type="compositionally biased region" description="Basic residues" evidence="1">
    <location>
        <begin position="44"/>
        <end position="56"/>
    </location>
</feature>
<feature type="compositionally biased region" description="Basic residues" evidence="1">
    <location>
        <begin position="557"/>
        <end position="571"/>
    </location>
</feature>
<protein>
    <submittedName>
        <fullName evidence="2">Putative Oleandomycin polyketide synthase, modules 5 and 6</fullName>
    </submittedName>
</protein>